<organism evidence="2 4">
    <name type="scientific">Rufibacter glacialis</name>
    <dbReference type="NCBI Taxonomy" id="1259555"/>
    <lineage>
        <taxon>Bacteria</taxon>
        <taxon>Pseudomonadati</taxon>
        <taxon>Bacteroidota</taxon>
        <taxon>Cytophagia</taxon>
        <taxon>Cytophagales</taxon>
        <taxon>Hymenobacteraceae</taxon>
        <taxon>Rufibacter</taxon>
    </lineage>
</organism>
<evidence type="ECO:0000313" key="2">
    <source>
        <dbReference type="EMBL" id="KAA6435764.1"/>
    </source>
</evidence>
<dbReference type="EMBL" id="VKKZ01000019">
    <property type="protein sequence ID" value="KAA6435764.1"/>
    <property type="molecule type" value="Genomic_DNA"/>
</dbReference>
<protein>
    <submittedName>
        <fullName evidence="3">M28 family metallopeptidase</fullName>
    </submittedName>
    <submittedName>
        <fullName evidence="2">M28 family peptidase</fullName>
    </submittedName>
</protein>
<dbReference type="GO" id="GO:0008235">
    <property type="term" value="F:metalloexopeptidase activity"/>
    <property type="evidence" value="ECO:0007669"/>
    <property type="project" value="InterPro"/>
</dbReference>
<evidence type="ECO:0000313" key="3">
    <source>
        <dbReference type="EMBL" id="MFA1770153.1"/>
    </source>
</evidence>
<proteinExistence type="predicted"/>
<accession>A0A5M8QLB6</accession>
<evidence type="ECO:0000313" key="5">
    <source>
        <dbReference type="Proteomes" id="UP001570846"/>
    </source>
</evidence>
<dbReference type="InterPro" id="IPR007484">
    <property type="entry name" value="Peptidase_M28"/>
</dbReference>
<dbReference type="AlphaFoldDB" id="A0A5M8QLB6"/>
<dbReference type="PANTHER" id="PTHR12147">
    <property type="entry name" value="METALLOPEPTIDASE M28 FAMILY MEMBER"/>
    <property type="match status" value="1"/>
</dbReference>
<sequence>MPTHFHSFLNKRSLAAASLLGLLAWTGCSGPVAKTTQEAASSGLTPPAFSLIKEEDLRRDLFIMASDSLRGRRAGETEELRAAAWTAERAREAGLKPAGDDGTYFQFFPLRRRQISPASQITVDGQRLVLGQDVWVTSPVEAAAKGPVVWLSSFADTTRQSLRGRIVAMPLVPPATLPAPGMSLWGYRYILSAVRQHTTLLTRQGVAAILLVADSTTEANLGFAGHGFQEGTYALEGAQASVTSLAVPVLLLRSRVAGQAMADRLQKKAASASLQLNVDSYVYPSVNVVARAPGADPALKSEHVLFSGHHDHDGVGPAIAGDSIWNGADDNGTVSVAMLAIARAWKQNPGRRAALFVWHGAEERGLLGSRWFAEHPTVKKESIVAVLNGDMIGRNAPDSAALLGSIKPHRNSAALVDMALQANQAFTHFTVDTSWDEARHPEGWYFRSDHLPYARAGIPAIFFTTLLHPDYHTPKDEADRIDYKKLARMTRWMYATGWAVSNTPQRPTVDPDFKLER</sequence>
<reference evidence="3 5" key="3">
    <citation type="submission" date="2024-08" db="EMBL/GenBank/DDBJ databases">
        <authorList>
            <person name="Wei W."/>
        </authorList>
    </citation>
    <scope>NUCLEOTIDE SEQUENCE [LARGE SCALE GENOMIC DNA]</scope>
    <source>
        <strain evidence="3 5">XU2</strain>
    </source>
</reference>
<gene>
    <name evidence="3" type="ORF">ACD591_02530</name>
    <name evidence="2" type="ORF">FOE74_07425</name>
</gene>
<dbReference type="SUPFAM" id="SSF53187">
    <property type="entry name" value="Zn-dependent exopeptidases"/>
    <property type="match status" value="1"/>
</dbReference>
<dbReference type="OrthoDB" id="844214at2"/>
<reference evidence="2 4" key="1">
    <citation type="submission" date="2019-07" db="EMBL/GenBank/DDBJ databases">
        <authorList>
            <person name="Qu J.-H."/>
        </authorList>
    </citation>
    <scope>NUCLEOTIDE SEQUENCE [LARGE SCALE GENOMIC DNA]</scope>
    <source>
        <strain evidence="2 4">MDT1-10-3</strain>
    </source>
</reference>
<dbReference type="EMBL" id="JBGOGF010000001">
    <property type="protein sequence ID" value="MFA1770153.1"/>
    <property type="molecule type" value="Genomic_DNA"/>
</dbReference>
<evidence type="ECO:0000313" key="4">
    <source>
        <dbReference type="Proteomes" id="UP000323866"/>
    </source>
</evidence>
<dbReference type="Gene3D" id="3.40.630.10">
    <property type="entry name" value="Zn peptidases"/>
    <property type="match status" value="1"/>
</dbReference>
<dbReference type="PANTHER" id="PTHR12147:SF26">
    <property type="entry name" value="PEPTIDASE M28 DOMAIN-CONTAINING PROTEIN"/>
    <property type="match status" value="1"/>
</dbReference>
<dbReference type="GO" id="GO:0006508">
    <property type="term" value="P:proteolysis"/>
    <property type="evidence" value="ECO:0007669"/>
    <property type="project" value="InterPro"/>
</dbReference>
<feature type="domain" description="Peptidase M28" evidence="1">
    <location>
        <begin position="287"/>
        <end position="494"/>
    </location>
</feature>
<evidence type="ECO:0000259" key="1">
    <source>
        <dbReference type="Pfam" id="PF04389"/>
    </source>
</evidence>
<name>A0A5M8QLB6_9BACT</name>
<comment type="caution">
    <text evidence="2">The sequence shown here is derived from an EMBL/GenBank/DDBJ whole genome shotgun (WGS) entry which is preliminary data.</text>
</comment>
<dbReference type="Proteomes" id="UP001570846">
    <property type="component" value="Unassembled WGS sequence"/>
</dbReference>
<dbReference type="InterPro" id="IPR045175">
    <property type="entry name" value="M28_fam"/>
</dbReference>
<reference evidence="2 4" key="2">
    <citation type="submission" date="2019-09" db="EMBL/GenBank/DDBJ databases">
        <title>A bacterium isolated from glacier soil.</title>
        <authorList>
            <person name="Liu Q."/>
        </authorList>
    </citation>
    <scope>NUCLEOTIDE SEQUENCE [LARGE SCALE GENOMIC DNA]</scope>
    <source>
        <strain evidence="2 4">MDT1-10-3</strain>
    </source>
</reference>
<dbReference type="Proteomes" id="UP000323866">
    <property type="component" value="Unassembled WGS sequence"/>
</dbReference>
<dbReference type="RefSeq" id="WP_149097955.1">
    <property type="nucleotide sequence ID" value="NZ_BMMG01000002.1"/>
</dbReference>
<keyword evidence="5" id="KW-1185">Reference proteome</keyword>
<dbReference type="Pfam" id="PF04389">
    <property type="entry name" value="Peptidase_M28"/>
    <property type="match status" value="1"/>
</dbReference>
<dbReference type="Gene3D" id="3.50.30.30">
    <property type="match status" value="1"/>
</dbReference>